<dbReference type="GO" id="GO:0005737">
    <property type="term" value="C:cytoplasm"/>
    <property type="evidence" value="ECO:0007669"/>
    <property type="project" value="TreeGrafter"/>
</dbReference>
<evidence type="ECO:0000256" key="2">
    <source>
        <dbReference type="ARBA" id="ARBA00024327"/>
    </source>
</evidence>
<keyword evidence="5" id="KW-1185">Reference proteome</keyword>
<sequence>MDLDLDSVNASLRNASASDIVRWALSLQARTIATTSMGKNAAVMLHLVSEVDKSVPTIWVDTGYNLRDTYVVAERLIRDLELNIHVYSPQMTSERRNAIMGGVPTVDEEERHQEFTRQVKLEPFARALEEFSPDIWLTGIRREETEHRKTLDIVSLDNRGIIKVAPIFNWSEDDVEAYMEEHELPSCRHYFDPTKVHDGRECGLHTAA</sequence>
<comment type="pathway">
    <text evidence="2">Sulfur metabolism; hydrogen sulfide biosynthesis; sulfite from sulfate.</text>
</comment>
<protein>
    <submittedName>
        <fullName evidence="4">Phosphoadenylyl-sulfate reductase</fullName>
        <ecNumber evidence="4">1.8.4.8</ecNumber>
    </submittedName>
</protein>
<dbReference type="Pfam" id="PF01507">
    <property type="entry name" value="PAPS_reduct"/>
    <property type="match status" value="1"/>
</dbReference>
<evidence type="ECO:0000313" key="4">
    <source>
        <dbReference type="EMBL" id="KAA1189026.1"/>
    </source>
</evidence>
<proteinExistence type="inferred from homology"/>
<dbReference type="EC" id="1.8.4.8" evidence="4"/>
<evidence type="ECO:0000313" key="5">
    <source>
        <dbReference type="Proteomes" id="UP000323708"/>
    </source>
</evidence>
<evidence type="ECO:0000259" key="3">
    <source>
        <dbReference type="Pfam" id="PF01507"/>
    </source>
</evidence>
<reference evidence="4 5" key="1">
    <citation type="submission" date="2019-09" db="EMBL/GenBank/DDBJ databases">
        <authorList>
            <person name="Chen X.-Y."/>
        </authorList>
    </citation>
    <scope>NUCLEOTIDE SEQUENCE [LARGE SCALE GENOMIC DNA]</scope>
    <source>
        <strain evidence="4 5">NY5</strain>
    </source>
</reference>
<accession>A0A5B0WQG1</accession>
<gene>
    <name evidence="4" type="ORF">F0M18_17440</name>
</gene>
<dbReference type="PANTHER" id="PTHR46509:SF1">
    <property type="entry name" value="PHOSPHOADENOSINE PHOSPHOSULFATE REDUCTASE"/>
    <property type="match status" value="1"/>
</dbReference>
<dbReference type="AlphaFoldDB" id="A0A5B0WQG1"/>
<feature type="domain" description="Phosphoadenosine phosphosulphate reductase" evidence="3">
    <location>
        <begin position="32"/>
        <end position="190"/>
    </location>
</feature>
<dbReference type="GO" id="GO:0019379">
    <property type="term" value="P:sulfate assimilation, phosphoadenylyl sulfate reduction by phosphoadenylyl-sulfate reductase (thioredoxin)"/>
    <property type="evidence" value="ECO:0007669"/>
    <property type="project" value="TreeGrafter"/>
</dbReference>
<comment type="caution">
    <text evidence="4">The sequence shown here is derived from an EMBL/GenBank/DDBJ whole genome shotgun (WGS) entry which is preliminary data.</text>
</comment>
<dbReference type="InterPro" id="IPR014729">
    <property type="entry name" value="Rossmann-like_a/b/a_fold"/>
</dbReference>
<dbReference type="CDD" id="cd23945">
    <property type="entry name" value="PAPS_reductase"/>
    <property type="match status" value="1"/>
</dbReference>
<dbReference type="NCBIfam" id="NF002537">
    <property type="entry name" value="PRK02090.1"/>
    <property type="match status" value="1"/>
</dbReference>
<dbReference type="InterPro" id="IPR002500">
    <property type="entry name" value="PAPS_reduct_dom"/>
</dbReference>
<evidence type="ECO:0000256" key="1">
    <source>
        <dbReference type="ARBA" id="ARBA00009732"/>
    </source>
</evidence>
<dbReference type="GO" id="GO:0004604">
    <property type="term" value="F:phosphoadenylyl-sulfate reductase (thioredoxin) activity"/>
    <property type="evidence" value="ECO:0007669"/>
    <property type="project" value="UniProtKB-EC"/>
</dbReference>
<dbReference type="EMBL" id="VTUX01000009">
    <property type="protein sequence ID" value="KAA1189026.1"/>
    <property type="molecule type" value="Genomic_DNA"/>
</dbReference>
<name>A0A5B0WQG1_9GAMM</name>
<dbReference type="Gene3D" id="3.40.50.620">
    <property type="entry name" value="HUPs"/>
    <property type="match status" value="1"/>
</dbReference>
<keyword evidence="4" id="KW-0560">Oxidoreductase</keyword>
<dbReference type="PANTHER" id="PTHR46509">
    <property type="entry name" value="PHOSPHOADENOSINE PHOSPHOSULFATE REDUCTASE"/>
    <property type="match status" value="1"/>
</dbReference>
<dbReference type="Proteomes" id="UP000323708">
    <property type="component" value="Unassembled WGS sequence"/>
</dbReference>
<comment type="similarity">
    <text evidence="1">Belongs to the PAPS reductase family. CysH subfamily.</text>
</comment>
<dbReference type="SUPFAM" id="SSF52402">
    <property type="entry name" value="Adenine nucleotide alpha hydrolases-like"/>
    <property type="match status" value="1"/>
</dbReference>
<organism evidence="4 5">
    <name type="scientific">Pseudohalioglobus sediminis</name>
    <dbReference type="NCBI Taxonomy" id="2606449"/>
    <lineage>
        <taxon>Bacteria</taxon>
        <taxon>Pseudomonadati</taxon>
        <taxon>Pseudomonadota</taxon>
        <taxon>Gammaproteobacteria</taxon>
        <taxon>Cellvibrionales</taxon>
        <taxon>Halieaceae</taxon>
        <taxon>Pseudohalioglobus</taxon>
    </lineage>
</organism>